<dbReference type="Pfam" id="PF07859">
    <property type="entry name" value="Abhydrolase_3"/>
    <property type="match status" value="1"/>
</dbReference>
<comment type="caution">
    <text evidence="3">The sequence shown here is derived from an EMBL/GenBank/DDBJ whole genome shotgun (WGS) entry which is preliminary data.</text>
</comment>
<dbReference type="PANTHER" id="PTHR48081">
    <property type="entry name" value="AB HYDROLASE SUPERFAMILY PROTEIN C4A8.06C"/>
    <property type="match status" value="1"/>
</dbReference>
<dbReference type="InterPro" id="IPR013094">
    <property type="entry name" value="AB_hydrolase_3"/>
</dbReference>
<dbReference type="SUPFAM" id="SSF53474">
    <property type="entry name" value="alpha/beta-Hydrolases"/>
    <property type="match status" value="1"/>
</dbReference>
<proteinExistence type="predicted"/>
<reference evidence="3 4" key="1">
    <citation type="submission" date="2019-08" db="EMBL/GenBank/DDBJ databases">
        <title>Bacillus genomes from the desert of Cuatro Cienegas, Coahuila.</title>
        <authorList>
            <person name="Olmedo-Alvarez G."/>
        </authorList>
    </citation>
    <scope>NUCLEOTIDE SEQUENCE [LARGE SCALE GENOMIC DNA]</scope>
    <source>
        <strain evidence="3 4">CH87b_3T</strain>
    </source>
</reference>
<dbReference type="InterPro" id="IPR029058">
    <property type="entry name" value="AB_hydrolase_fold"/>
</dbReference>
<evidence type="ECO:0000313" key="3">
    <source>
        <dbReference type="EMBL" id="TYS83841.1"/>
    </source>
</evidence>
<sequence>MKVKVPLNPQVSELLHTISEKMKELNHPPLDILTPEQSREFYKSAREFFTTISVGGLVVEDKFIPSSEGHDIPVRIYTPSGEGPYPVLIYSHGGGWVFGDLDSADNLCRHLSKHAGIVVVSVGYRLAPEHKYPSAFRDVIESIKWTFRHRERLKGDIKRIAVGGESSGGNLAAAAAIYFRGSEEYKLFLQVLITPVMDYNFDTLSYRENHTYNLTNEKMKWFWGHYLNDPSEGSEVYVSPLRVHSMKSLPNTLLVTAEFDPLREEGLAFSERLKKAGINVELLHYEDMVHSFINMIGTVDEAKRALDEMAIKLKCMLYTIEVNE</sequence>
<dbReference type="GO" id="GO:0016787">
    <property type="term" value="F:hydrolase activity"/>
    <property type="evidence" value="ECO:0007669"/>
    <property type="project" value="UniProtKB-KW"/>
</dbReference>
<dbReference type="InterPro" id="IPR050300">
    <property type="entry name" value="GDXG_lipolytic_enzyme"/>
</dbReference>
<dbReference type="EMBL" id="VTEZ01000005">
    <property type="protein sequence ID" value="TYS83841.1"/>
    <property type="molecule type" value="Genomic_DNA"/>
</dbReference>
<evidence type="ECO:0000313" key="4">
    <source>
        <dbReference type="Proteomes" id="UP000324269"/>
    </source>
</evidence>
<dbReference type="RefSeq" id="WP_148970358.1">
    <property type="nucleotide sequence ID" value="NZ_JBNIKW010000005.1"/>
</dbReference>
<protein>
    <submittedName>
        <fullName evidence="3">Alpha/beta hydrolase</fullName>
    </submittedName>
</protein>
<dbReference type="AlphaFoldDB" id="A0A5D4TMD3"/>
<dbReference type="Gene3D" id="3.40.50.1820">
    <property type="entry name" value="alpha/beta hydrolase"/>
    <property type="match status" value="1"/>
</dbReference>
<dbReference type="OrthoDB" id="9815425at2"/>
<organism evidence="3 4">
    <name type="scientific">Rossellomorea aquimaris</name>
    <dbReference type="NCBI Taxonomy" id="189382"/>
    <lineage>
        <taxon>Bacteria</taxon>
        <taxon>Bacillati</taxon>
        <taxon>Bacillota</taxon>
        <taxon>Bacilli</taxon>
        <taxon>Bacillales</taxon>
        <taxon>Bacillaceae</taxon>
        <taxon>Rossellomorea</taxon>
    </lineage>
</organism>
<evidence type="ECO:0000259" key="2">
    <source>
        <dbReference type="Pfam" id="PF07859"/>
    </source>
</evidence>
<feature type="domain" description="Alpha/beta hydrolase fold-3" evidence="2">
    <location>
        <begin position="88"/>
        <end position="293"/>
    </location>
</feature>
<evidence type="ECO:0000256" key="1">
    <source>
        <dbReference type="ARBA" id="ARBA00022801"/>
    </source>
</evidence>
<gene>
    <name evidence="3" type="ORF">FZC85_16725</name>
</gene>
<name>A0A5D4TMD3_9BACI</name>
<accession>A0A5D4TMD3</accession>
<dbReference type="Proteomes" id="UP000324269">
    <property type="component" value="Unassembled WGS sequence"/>
</dbReference>
<keyword evidence="1 3" id="KW-0378">Hydrolase</keyword>
<dbReference type="PANTHER" id="PTHR48081:SF8">
    <property type="entry name" value="ALPHA_BETA HYDROLASE FOLD-3 DOMAIN-CONTAINING PROTEIN-RELATED"/>
    <property type="match status" value="1"/>
</dbReference>